<accession>A0ABN6J2M7</accession>
<organism evidence="2 3">
    <name type="scientific">Clostridium gelidum</name>
    <dbReference type="NCBI Taxonomy" id="704125"/>
    <lineage>
        <taxon>Bacteria</taxon>
        <taxon>Bacillati</taxon>
        <taxon>Bacillota</taxon>
        <taxon>Clostridia</taxon>
        <taxon>Eubacteriales</taxon>
        <taxon>Clostridiaceae</taxon>
        <taxon>Clostridium</taxon>
    </lineage>
</organism>
<dbReference type="Gene3D" id="3.40.640.10">
    <property type="entry name" value="Type I PLP-dependent aspartate aminotransferase-like (Major domain)"/>
    <property type="match status" value="1"/>
</dbReference>
<name>A0ABN6J2M7_9CLOT</name>
<dbReference type="RefSeq" id="WP_224034859.1">
    <property type="nucleotide sequence ID" value="NZ_AP024849.1"/>
</dbReference>
<protein>
    <submittedName>
        <fullName evidence="2">LPS biosynthesis protein</fullName>
    </submittedName>
</protein>
<dbReference type="InterPro" id="IPR015424">
    <property type="entry name" value="PyrdxlP-dep_Trfase"/>
</dbReference>
<evidence type="ECO:0000313" key="3">
    <source>
        <dbReference type="Proteomes" id="UP000824633"/>
    </source>
</evidence>
<proteinExistence type="inferred from homology"/>
<dbReference type="Gene3D" id="3.90.1150.10">
    <property type="entry name" value="Aspartate Aminotransferase, domain 1"/>
    <property type="match status" value="1"/>
</dbReference>
<dbReference type="InterPro" id="IPR000653">
    <property type="entry name" value="DegT/StrS_aminotransferase"/>
</dbReference>
<dbReference type="SUPFAM" id="SSF53383">
    <property type="entry name" value="PLP-dependent transferases"/>
    <property type="match status" value="1"/>
</dbReference>
<dbReference type="PANTHER" id="PTHR30244:SF34">
    <property type="entry name" value="DTDP-4-AMINO-4,6-DIDEOXYGALACTOSE TRANSAMINASE"/>
    <property type="match status" value="1"/>
</dbReference>
<reference evidence="3" key="1">
    <citation type="submission" date="2021-07" db="EMBL/GenBank/DDBJ databases">
        <title>Complete genome sequencing of a Clostridium isolate.</title>
        <authorList>
            <person name="Ueki A."/>
            <person name="Tonouchi A."/>
        </authorList>
    </citation>
    <scope>NUCLEOTIDE SEQUENCE [LARGE SCALE GENOMIC DNA]</scope>
    <source>
        <strain evidence="3">C5S11</strain>
    </source>
</reference>
<gene>
    <name evidence="2" type="primary">rfbH</name>
    <name evidence="2" type="ORF">psyc5s11_46760</name>
</gene>
<dbReference type="PANTHER" id="PTHR30244">
    <property type="entry name" value="TRANSAMINASE"/>
    <property type="match status" value="1"/>
</dbReference>
<dbReference type="Proteomes" id="UP000824633">
    <property type="component" value="Chromosome"/>
</dbReference>
<keyword evidence="3" id="KW-1185">Reference proteome</keyword>
<sequence length="449" mass="51406">MFENKTENEARQEILNLVKQYYNQFLKKDTTFKVGDRISYSGRIFDEDEVCSLVDSSLDFWLTMGRYSDRFEKEFAEFLGTKYCSVVNSGSSANLIAFAALTSPLLKERKINKGDEVITVAAGFPTTVAPIIQYGVVPVFVDVTIPEYNIDINMLEEALSNKTKAVMVAHTLGNPFNLYKVKEFCDKHNLWLIEDNCDALGSKYCINGEWKYTGTIGDIGTSSFYPPHHITMGEGGAVYTDNSLLNKIIKSMRDWGRDCACPSGVDNLCENRFNGQSGELPKGYDHKYVYSHFGYNLKITDMQAAIGCEQIRKLPFFIEARKNNWIRLREGLNCLSDKIILPKLDENTEPSWFGFLITLKDDSGISREGFVRYLEDKGIQTRMLFAGNLIKQPCFDEMRESEAGYRIVGNLKNTDKIMNDTFWIGVYPGMDDDRLEYMIKVIKEYFYFR</sequence>
<dbReference type="PIRSF" id="PIRSF000390">
    <property type="entry name" value="PLP_StrS"/>
    <property type="match status" value="1"/>
</dbReference>
<evidence type="ECO:0000313" key="2">
    <source>
        <dbReference type="EMBL" id="BCZ48609.1"/>
    </source>
</evidence>
<comment type="similarity">
    <text evidence="1">Belongs to the DegT/DnrJ/EryC1 family.</text>
</comment>
<dbReference type="CDD" id="cd00616">
    <property type="entry name" value="AHBA_syn"/>
    <property type="match status" value="1"/>
</dbReference>
<dbReference type="EMBL" id="AP024849">
    <property type="protein sequence ID" value="BCZ48609.1"/>
    <property type="molecule type" value="Genomic_DNA"/>
</dbReference>
<dbReference type="InterPro" id="IPR015421">
    <property type="entry name" value="PyrdxlP-dep_Trfase_major"/>
</dbReference>
<dbReference type="Pfam" id="PF01041">
    <property type="entry name" value="DegT_DnrJ_EryC1"/>
    <property type="match status" value="1"/>
</dbReference>
<evidence type="ECO:0000256" key="1">
    <source>
        <dbReference type="RuleBase" id="RU004508"/>
    </source>
</evidence>
<keyword evidence="1" id="KW-0663">Pyridoxal phosphate</keyword>
<dbReference type="NCBIfam" id="NF011936">
    <property type="entry name" value="PRK15407.1"/>
    <property type="match status" value="1"/>
</dbReference>
<dbReference type="InterPro" id="IPR015422">
    <property type="entry name" value="PyrdxlP-dep_Trfase_small"/>
</dbReference>